<evidence type="ECO:0000313" key="11">
    <source>
        <dbReference type="EMBL" id="MDC8760544.1"/>
    </source>
</evidence>
<dbReference type="SUPFAM" id="SSF158472">
    <property type="entry name" value="HAMP domain-like"/>
    <property type="match status" value="1"/>
</dbReference>
<dbReference type="Gene3D" id="6.10.340.10">
    <property type="match status" value="1"/>
</dbReference>
<proteinExistence type="predicted"/>
<keyword evidence="8" id="KW-0812">Transmembrane</keyword>
<dbReference type="GO" id="GO:0016301">
    <property type="term" value="F:kinase activity"/>
    <property type="evidence" value="ECO:0007669"/>
    <property type="project" value="UniProtKB-KW"/>
</dbReference>
<accession>A0ABT5K6L8</accession>
<feature type="domain" description="Histidine kinase" evidence="9">
    <location>
        <begin position="285"/>
        <end position="518"/>
    </location>
</feature>
<dbReference type="InterPro" id="IPR003594">
    <property type="entry name" value="HATPase_dom"/>
</dbReference>
<keyword evidence="4" id="KW-0597">Phosphoprotein</keyword>
<keyword evidence="12" id="KW-1185">Reference proteome</keyword>
<feature type="coiled-coil region" evidence="7">
    <location>
        <begin position="242"/>
        <end position="276"/>
    </location>
</feature>
<keyword evidence="7" id="KW-0175">Coiled coil</keyword>
<evidence type="ECO:0000256" key="7">
    <source>
        <dbReference type="SAM" id="Coils"/>
    </source>
</evidence>
<comment type="catalytic activity">
    <reaction evidence="1">
        <text>ATP + protein L-histidine = ADP + protein N-phospho-L-histidine.</text>
        <dbReference type="EC" id="2.7.13.3"/>
    </reaction>
</comment>
<dbReference type="CDD" id="cd06225">
    <property type="entry name" value="HAMP"/>
    <property type="match status" value="1"/>
</dbReference>
<sequence length="523" mass="56387">MRMPAGAVPPRAPSTLSLRVVIGLTVVVGIALASALVYAEAALRLRDDYTAEIRVELERLAALTALALREPIWRYEPEQADSIIEAAFVNPAVQSITAVDNKGVPFASRSRSHPEQSHLLVLERDIVRGGAVLGRLNIQMSTAGYQVRQDAVAKQYLRAGLLTMLGSLLFILAVMHWRFARPVARLLAASRHLSAGRLDVPIVAVRDDELGALAHSLDETRKSLLDLFGKVEQRNVELGDANEHLEQRVANRTRSLEEALATLSRAQEEIIQVEKLASLGRVVAGVAHELNTPLGNALTVACTIADLHKELRAEDLAGKLRRSTLLNLLDRADSGFDILLRNLDRAAAIVHDFKQVAVDQTSNQRRSFDLASVSNEVLTLLSPALRRANCSVALTAAPGLYCDSFPGPYGQVLSNLIMNAVLHGYAERPEGGVVAVVIARAEAQQLTLTVRDDGCGMSEDVCKKIFDPFFTTKMGRGGTGLGMNIVQGIIVRILGGSIAVSSEPERGTTVLVTLPVSAPSIKA</sequence>
<dbReference type="Proteomes" id="UP001221208">
    <property type="component" value="Unassembled WGS sequence"/>
</dbReference>
<evidence type="ECO:0000256" key="2">
    <source>
        <dbReference type="ARBA" id="ARBA00004370"/>
    </source>
</evidence>
<evidence type="ECO:0000256" key="4">
    <source>
        <dbReference type="ARBA" id="ARBA00022553"/>
    </source>
</evidence>
<comment type="caution">
    <text evidence="11">The sequence shown here is derived from an EMBL/GenBank/DDBJ whole genome shotgun (WGS) entry which is preliminary data.</text>
</comment>
<evidence type="ECO:0000256" key="6">
    <source>
        <dbReference type="ARBA" id="ARBA00022777"/>
    </source>
</evidence>
<dbReference type="EMBL" id="JAQQXR010000014">
    <property type="protein sequence ID" value="MDC8760544.1"/>
    <property type="molecule type" value="Genomic_DNA"/>
</dbReference>
<reference evidence="11 12" key="1">
    <citation type="submission" date="2022-10" db="EMBL/GenBank/DDBJ databases">
        <title>Janthinobacterium sp. hw3 Genome sequencing.</title>
        <authorList>
            <person name="Park S."/>
        </authorList>
    </citation>
    <scope>NUCLEOTIDE SEQUENCE [LARGE SCALE GENOMIC DNA]</scope>
    <source>
        <strain evidence="12">hw3</strain>
    </source>
</reference>
<evidence type="ECO:0000256" key="8">
    <source>
        <dbReference type="SAM" id="Phobius"/>
    </source>
</evidence>
<protein>
    <recommendedName>
        <fullName evidence="3">histidine kinase</fullName>
        <ecNumber evidence="3">2.7.13.3</ecNumber>
    </recommendedName>
</protein>
<dbReference type="Pfam" id="PF02518">
    <property type="entry name" value="HATPase_c"/>
    <property type="match status" value="1"/>
</dbReference>
<feature type="transmembrane region" description="Helical" evidence="8">
    <location>
        <begin position="156"/>
        <end position="177"/>
    </location>
</feature>
<name>A0ABT5K6L8_9BURK</name>
<evidence type="ECO:0000259" key="9">
    <source>
        <dbReference type="PROSITE" id="PS50109"/>
    </source>
</evidence>
<dbReference type="RefSeq" id="WP_273674390.1">
    <property type="nucleotide sequence ID" value="NZ_JAQQXR010000014.1"/>
</dbReference>
<evidence type="ECO:0000256" key="3">
    <source>
        <dbReference type="ARBA" id="ARBA00012438"/>
    </source>
</evidence>
<comment type="subcellular location">
    <subcellularLocation>
        <location evidence="2">Membrane</location>
    </subcellularLocation>
</comment>
<dbReference type="PROSITE" id="PS50885">
    <property type="entry name" value="HAMP"/>
    <property type="match status" value="1"/>
</dbReference>
<dbReference type="Pfam" id="PF00672">
    <property type="entry name" value="HAMP"/>
    <property type="match status" value="1"/>
</dbReference>
<dbReference type="PROSITE" id="PS50109">
    <property type="entry name" value="HIS_KIN"/>
    <property type="match status" value="1"/>
</dbReference>
<dbReference type="Gene3D" id="1.10.287.130">
    <property type="match status" value="1"/>
</dbReference>
<feature type="transmembrane region" description="Helical" evidence="8">
    <location>
        <begin position="20"/>
        <end position="39"/>
    </location>
</feature>
<dbReference type="PANTHER" id="PTHR43065">
    <property type="entry name" value="SENSOR HISTIDINE KINASE"/>
    <property type="match status" value="1"/>
</dbReference>
<keyword evidence="6 11" id="KW-0418">Kinase</keyword>
<dbReference type="PRINTS" id="PR00344">
    <property type="entry name" value="BCTRLSENSOR"/>
</dbReference>
<evidence type="ECO:0000259" key="10">
    <source>
        <dbReference type="PROSITE" id="PS50885"/>
    </source>
</evidence>
<keyword evidence="8" id="KW-0472">Membrane</keyword>
<dbReference type="InterPro" id="IPR036097">
    <property type="entry name" value="HisK_dim/P_sf"/>
</dbReference>
<feature type="domain" description="HAMP" evidence="10">
    <location>
        <begin position="177"/>
        <end position="229"/>
    </location>
</feature>
<dbReference type="InterPro" id="IPR003660">
    <property type="entry name" value="HAMP_dom"/>
</dbReference>
<dbReference type="InterPro" id="IPR003661">
    <property type="entry name" value="HisK_dim/P_dom"/>
</dbReference>
<dbReference type="InterPro" id="IPR004358">
    <property type="entry name" value="Sig_transdc_His_kin-like_C"/>
</dbReference>
<dbReference type="InterPro" id="IPR005467">
    <property type="entry name" value="His_kinase_dom"/>
</dbReference>
<dbReference type="SMART" id="SM00387">
    <property type="entry name" value="HATPase_c"/>
    <property type="match status" value="1"/>
</dbReference>
<dbReference type="InterPro" id="IPR036890">
    <property type="entry name" value="HATPase_C_sf"/>
</dbReference>
<evidence type="ECO:0000256" key="1">
    <source>
        <dbReference type="ARBA" id="ARBA00000085"/>
    </source>
</evidence>
<evidence type="ECO:0000313" key="12">
    <source>
        <dbReference type="Proteomes" id="UP001221208"/>
    </source>
</evidence>
<dbReference type="SUPFAM" id="SSF47384">
    <property type="entry name" value="Homodimeric domain of signal transducing histidine kinase"/>
    <property type="match status" value="1"/>
</dbReference>
<dbReference type="PANTHER" id="PTHR43065:SF42">
    <property type="entry name" value="TWO-COMPONENT SENSOR PPRA"/>
    <property type="match status" value="1"/>
</dbReference>
<dbReference type="CDD" id="cd00082">
    <property type="entry name" value="HisKA"/>
    <property type="match status" value="1"/>
</dbReference>
<dbReference type="SUPFAM" id="SSF55874">
    <property type="entry name" value="ATPase domain of HSP90 chaperone/DNA topoisomerase II/histidine kinase"/>
    <property type="match status" value="1"/>
</dbReference>
<keyword evidence="8" id="KW-1133">Transmembrane helix</keyword>
<organism evidence="11 12">
    <name type="scientific">Janthinobacterium fluminis</name>
    <dbReference type="NCBI Taxonomy" id="2987524"/>
    <lineage>
        <taxon>Bacteria</taxon>
        <taxon>Pseudomonadati</taxon>
        <taxon>Pseudomonadota</taxon>
        <taxon>Betaproteobacteria</taxon>
        <taxon>Burkholderiales</taxon>
        <taxon>Oxalobacteraceae</taxon>
        <taxon>Janthinobacterium</taxon>
    </lineage>
</organism>
<dbReference type="Gene3D" id="3.30.565.10">
    <property type="entry name" value="Histidine kinase-like ATPase, C-terminal domain"/>
    <property type="match status" value="1"/>
</dbReference>
<evidence type="ECO:0000256" key="5">
    <source>
        <dbReference type="ARBA" id="ARBA00022679"/>
    </source>
</evidence>
<dbReference type="SMART" id="SM00304">
    <property type="entry name" value="HAMP"/>
    <property type="match status" value="1"/>
</dbReference>
<keyword evidence="5" id="KW-0808">Transferase</keyword>
<dbReference type="EC" id="2.7.13.3" evidence="3"/>
<gene>
    <name evidence="11" type="ORF">OIK44_23425</name>
</gene>